<evidence type="ECO:0000256" key="1">
    <source>
        <dbReference type="ARBA" id="ARBA00022962"/>
    </source>
</evidence>
<dbReference type="GO" id="GO:0004359">
    <property type="term" value="F:glutaminase activity"/>
    <property type="evidence" value="ECO:0007669"/>
    <property type="project" value="InterPro"/>
</dbReference>
<dbReference type="GO" id="GO:0008614">
    <property type="term" value="P:pyridoxine metabolic process"/>
    <property type="evidence" value="ECO:0007669"/>
    <property type="project" value="TreeGrafter"/>
</dbReference>
<protein>
    <recommendedName>
        <fullName evidence="4">Glutaminase</fullName>
    </recommendedName>
</protein>
<dbReference type="PROSITE" id="PS51130">
    <property type="entry name" value="PDXT_SNO_2"/>
    <property type="match status" value="1"/>
</dbReference>
<dbReference type="OrthoDB" id="2039at2759"/>
<gene>
    <name evidence="2" type="ORF">G6F64_009981</name>
</gene>
<dbReference type="Gene3D" id="3.40.50.880">
    <property type="match status" value="2"/>
</dbReference>
<dbReference type="GO" id="GO:1903600">
    <property type="term" value="C:glutaminase complex"/>
    <property type="evidence" value="ECO:0007669"/>
    <property type="project" value="TreeGrafter"/>
</dbReference>
<dbReference type="GO" id="GO:0042823">
    <property type="term" value="P:pyridoxal phosphate biosynthetic process"/>
    <property type="evidence" value="ECO:0007669"/>
    <property type="project" value="InterPro"/>
</dbReference>
<accession>A0A9P6X2I2</accession>
<evidence type="ECO:0000313" key="2">
    <source>
        <dbReference type="EMBL" id="KAG1303545.1"/>
    </source>
</evidence>
<sequence>MTALQAEHIHMLNKLPQVKQAMAARTEKDLDRIHALIIPGGESTDCRTGVDCSNPFTIPLFFSWGTCAYMLLLAKEAHALCLLEEPLDAVFIRVPVISEIMSPKVGAGSVVWEPKVGQTEAETAVAVVQDDLLATAFHPELTRDDGLHQYKHVLQVIVIALY</sequence>
<comment type="caution">
    <text evidence="2">The sequence shown here is derived from an EMBL/GenBank/DDBJ whole genome shotgun (WGS) entry which is preliminary data.</text>
</comment>
<dbReference type="InterPro" id="IPR029062">
    <property type="entry name" value="Class_I_gatase-like"/>
</dbReference>
<organism evidence="2 3">
    <name type="scientific">Rhizopus oryzae</name>
    <name type="common">Mucormycosis agent</name>
    <name type="synonym">Rhizopus arrhizus var. delemar</name>
    <dbReference type="NCBI Taxonomy" id="64495"/>
    <lineage>
        <taxon>Eukaryota</taxon>
        <taxon>Fungi</taxon>
        <taxon>Fungi incertae sedis</taxon>
        <taxon>Mucoromycota</taxon>
        <taxon>Mucoromycotina</taxon>
        <taxon>Mucoromycetes</taxon>
        <taxon>Mucorales</taxon>
        <taxon>Mucorineae</taxon>
        <taxon>Rhizopodaceae</taxon>
        <taxon>Rhizopus</taxon>
    </lineage>
</organism>
<reference evidence="2" key="1">
    <citation type="journal article" date="2020" name="Microb. Genom.">
        <title>Genetic diversity of clinical and environmental Mucorales isolates obtained from an investigation of mucormycosis cases among solid organ transplant recipients.</title>
        <authorList>
            <person name="Nguyen M.H."/>
            <person name="Kaul D."/>
            <person name="Muto C."/>
            <person name="Cheng S.J."/>
            <person name="Richter R.A."/>
            <person name="Bruno V.M."/>
            <person name="Liu G."/>
            <person name="Beyhan S."/>
            <person name="Sundermann A.J."/>
            <person name="Mounaud S."/>
            <person name="Pasculle A.W."/>
            <person name="Nierman W.C."/>
            <person name="Driscoll E."/>
            <person name="Cumbie R."/>
            <person name="Clancy C.J."/>
            <person name="Dupont C.L."/>
        </authorList>
    </citation>
    <scope>NUCLEOTIDE SEQUENCE</scope>
    <source>
        <strain evidence="2">GL11</strain>
    </source>
</reference>
<dbReference type="EMBL" id="JAANQT010001942">
    <property type="protein sequence ID" value="KAG1303545.1"/>
    <property type="molecule type" value="Genomic_DNA"/>
</dbReference>
<keyword evidence="1" id="KW-0315">Glutamine amidotransferase</keyword>
<dbReference type="Proteomes" id="UP000716291">
    <property type="component" value="Unassembled WGS sequence"/>
</dbReference>
<proteinExistence type="predicted"/>
<dbReference type="AlphaFoldDB" id="A0A9P6X2I2"/>
<keyword evidence="3" id="KW-1185">Reference proteome</keyword>
<evidence type="ECO:0000313" key="3">
    <source>
        <dbReference type="Proteomes" id="UP000716291"/>
    </source>
</evidence>
<evidence type="ECO:0008006" key="4">
    <source>
        <dbReference type="Google" id="ProtNLM"/>
    </source>
</evidence>
<dbReference type="PANTHER" id="PTHR31559">
    <property type="entry name" value="PYRIDOXAL 5'-PHOSPHATE SYNTHASE SUBUNIT SNO"/>
    <property type="match status" value="1"/>
</dbReference>
<dbReference type="GO" id="GO:0005829">
    <property type="term" value="C:cytosol"/>
    <property type="evidence" value="ECO:0007669"/>
    <property type="project" value="TreeGrafter"/>
</dbReference>
<dbReference type="Pfam" id="PF01174">
    <property type="entry name" value="SNO"/>
    <property type="match status" value="2"/>
</dbReference>
<dbReference type="PANTHER" id="PTHR31559:SF0">
    <property type="entry name" value="PYRIDOXAL 5'-PHOSPHATE SYNTHASE SUBUNIT SNO1-RELATED"/>
    <property type="match status" value="1"/>
</dbReference>
<dbReference type="SUPFAM" id="SSF52317">
    <property type="entry name" value="Class I glutamine amidotransferase-like"/>
    <property type="match status" value="1"/>
</dbReference>
<dbReference type="InterPro" id="IPR002161">
    <property type="entry name" value="PdxT/SNO"/>
</dbReference>
<name>A0A9P6X2I2_RHIOR</name>